<dbReference type="InterPro" id="IPR000160">
    <property type="entry name" value="GGDEF_dom"/>
</dbReference>
<evidence type="ECO:0000313" key="3">
    <source>
        <dbReference type="EMBL" id="OCS88552.1"/>
    </source>
</evidence>
<dbReference type="STRING" id="33978.A6M13_01530"/>
<dbReference type="Pfam" id="PF00990">
    <property type="entry name" value="GGDEF"/>
    <property type="match status" value="1"/>
</dbReference>
<dbReference type="Proteomes" id="UP000093199">
    <property type="component" value="Unassembled WGS sequence"/>
</dbReference>
<dbReference type="FunFam" id="3.30.70.270:FF:000001">
    <property type="entry name" value="Diguanylate cyclase domain protein"/>
    <property type="match status" value="1"/>
</dbReference>
<dbReference type="NCBIfam" id="TIGR00254">
    <property type="entry name" value="GGDEF"/>
    <property type="match status" value="1"/>
</dbReference>
<sequence length="383" mass="44182">MFKQAPSVATGQQNHLLQQMTTENVYRAKLYVRFVIVLEILMLLRNFYTYGVSLHYYVILYLSFLAVAILTLVFLHTSERIAHIHQRARLQHYYLMAFYSFTLFWGVVVTLIDQSSYGHVTAYLTNFLVATVLFIVSRRSFILLHFFPTILLIVGMFIWQENTKILTGHFINITIFFIFATLGSRVLYNNRVRTFSQKVLLQEANQEMATLNRHLHQLVLRDELTRIPNRRGLYEYIQTHTTTPQSAAIYVLDIDSFKTYNDFYGHLAGDQVLKQVAQAIDTCMQEKGYFSARFGGEEFVVVALQVDEHTAQEIATCIFNTVAQLHIPHEKSVCHSEVSISLGYTLGTIENQATLESLIKEADDALYGSKQAGRNQIQRYKKE</sequence>
<feature type="transmembrane region" description="Helical" evidence="1">
    <location>
        <begin position="54"/>
        <end position="73"/>
    </location>
</feature>
<dbReference type="OrthoDB" id="69083at2"/>
<feature type="transmembrane region" description="Helical" evidence="1">
    <location>
        <begin position="93"/>
        <end position="112"/>
    </location>
</feature>
<evidence type="ECO:0000259" key="2">
    <source>
        <dbReference type="PROSITE" id="PS50887"/>
    </source>
</evidence>
<keyword evidence="1" id="KW-1133">Transmembrane helix</keyword>
<feature type="transmembrane region" description="Helical" evidence="1">
    <location>
        <begin position="30"/>
        <end position="48"/>
    </location>
</feature>
<dbReference type="Gene3D" id="3.30.70.270">
    <property type="match status" value="1"/>
</dbReference>
<dbReference type="GO" id="GO:0043709">
    <property type="term" value="P:cell adhesion involved in single-species biofilm formation"/>
    <property type="evidence" value="ECO:0007669"/>
    <property type="project" value="TreeGrafter"/>
</dbReference>
<dbReference type="InterPro" id="IPR043128">
    <property type="entry name" value="Rev_trsase/Diguanyl_cyclase"/>
</dbReference>
<dbReference type="PANTHER" id="PTHR45138:SF9">
    <property type="entry name" value="DIGUANYLATE CYCLASE DGCM-RELATED"/>
    <property type="match status" value="1"/>
</dbReference>
<feature type="transmembrane region" description="Helical" evidence="1">
    <location>
        <begin position="165"/>
        <end position="188"/>
    </location>
</feature>
<dbReference type="GO" id="GO:0005886">
    <property type="term" value="C:plasma membrane"/>
    <property type="evidence" value="ECO:0007669"/>
    <property type="project" value="TreeGrafter"/>
</dbReference>
<organism evidence="3 4">
    <name type="scientific">Caryophanon tenue</name>
    <dbReference type="NCBI Taxonomy" id="33978"/>
    <lineage>
        <taxon>Bacteria</taxon>
        <taxon>Bacillati</taxon>
        <taxon>Bacillota</taxon>
        <taxon>Bacilli</taxon>
        <taxon>Bacillales</taxon>
        <taxon>Caryophanaceae</taxon>
        <taxon>Caryophanon</taxon>
    </lineage>
</organism>
<evidence type="ECO:0000313" key="4">
    <source>
        <dbReference type="Proteomes" id="UP000093199"/>
    </source>
</evidence>
<dbReference type="EMBL" id="MASJ01000001">
    <property type="protein sequence ID" value="OCS88552.1"/>
    <property type="molecule type" value="Genomic_DNA"/>
</dbReference>
<keyword evidence="1" id="KW-0472">Membrane</keyword>
<dbReference type="InterPro" id="IPR029787">
    <property type="entry name" value="Nucleotide_cyclase"/>
</dbReference>
<comment type="caution">
    <text evidence="3">The sequence shown here is derived from an EMBL/GenBank/DDBJ whole genome shotgun (WGS) entry which is preliminary data.</text>
</comment>
<dbReference type="GO" id="GO:0052621">
    <property type="term" value="F:diguanylate cyclase activity"/>
    <property type="evidence" value="ECO:0007669"/>
    <property type="project" value="TreeGrafter"/>
</dbReference>
<name>A0A1C0YN16_9BACL</name>
<dbReference type="InterPro" id="IPR050469">
    <property type="entry name" value="Diguanylate_Cyclase"/>
</dbReference>
<keyword evidence="1" id="KW-0812">Transmembrane</keyword>
<feature type="transmembrane region" description="Helical" evidence="1">
    <location>
        <begin position="141"/>
        <end position="159"/>
    </location>
</feature>
<dbReference type="PROSITE" id="PS50887">
    <property type="entry name" value="GGDEF"/>
    <property type="match status" value="1"/>
</dbReference>
<dbReference type="PANTHER" id="PTHR45138">
    <property type="entry name" value="REGULATORY COMPONENTS OF SENSORY TRANSDUCTION SYSTEM"/>
    <property type="match status" value="1"/>
</dbReference>
<gene>
    <name evidence="3" type="ORF">A6M13_01530</name>
</gene>
<protein>
    <recommendedName>
        <fullName evidence="2">GGDEF domain-containing protein</fullName>
    </recommendedName>
</protein>
<dbReference type="AlphaFoldDB" id="A0A1C0YN16"/>
<evidence type="ECO:0000256" key="1">
    <source>
        <dbReference type="SAM" id="Phobius"/>
    </source>
</evidence>
<feature type="domain" description="GGDEF" evidence="2">
    <location>
        <begin position="245"/>
        <end position="382"/>
    </location>
</feature>
<reference evidence="3 4" key="1">
    <citation type="submission" date="2016-07" db="EMBL/GenBank/DDBJ databases">
        <title>Caryophanon tenue genome sequencing.</title>
        <authorList>
            <person name="Verma A."/>
            <person name="Pal Y."/>
            <person name="Krishnamurthi S."/>
        </authorList>
    </citation>
    <scope>NUCLEOTIDE SEQUENCE [LARGE SCALE GENOMIC DNA]</scope>
    <source>
        <strain evidence="3 4">DSM 14152</strain>
    </source>
</reference>
<dbReference type="CDD" id="cd01949">
    <property type="entry name" value="GGDEF"/>
    <property type="match status" value="1"/>
</dbReference>
<accession>A0A1C0YN16</accession>
<keyword evidence="4" id="KW-1185">Reference proteome</keyword>
<feature type="transmembrane region" description="Helical" evidence="1">
    <location>
        <begin position="118"/>
        <end position="136"/>
    </location>
</feature>
<dbReference type="SUPFAM" id="SSF55073">
    <property type="entry name" value="Nucleotide cyclase"/>
    <property type="match status" value="1"/>
</dbReference>
<dbReference type="GO" id="GO:1902201">
    <property type="term" value="P:negative regulation of bacterial-type flagellum-dependent cell motility"/>
    <property type="evidence" value="ECO:0007669"/>
    <property type="project" value="TreeGrafter"/>
</dbReference>
<proteinExistence type="predicted"/>
<dbReference type="SMART" id="SM00267">
    <property type="entry name" value="GGDEF"/>
    <property type="match status" value="1"/>
</dbReference>
<dbReference type="RefSeq" id="WP_066542345.1">
    <property type="nucleotide sequence ID" value="NZ_MASJ01000001.1"/>
</dbReference>